<keyword evidence="3" id="KW-1185">Reference proteome</keyword>
<evidence type="ECO:0000313" key="3">
    <source>
        <dbReference type="Proteomes" id="UP001500121"/>
    </source>
</evidence>
<accession>A0ABP8YWW2</accession>
<keyword evidence="1" id="KW-1133">Transmembrane helix</keyword>
<organism evidence="2 3">
    <name type="scientific">Amnibacterium soli</name>
    <dbReference type="NCBI Taxonomy" id="1282736"/>
    <lineage>
        <taxon>Bacteria</taxon>
        <taxon>Bacillati</taxon>
        <taxon>Actinomycetota</taxon>
        <taxon>Actinomycetes</taxon>
        <taxon>Micrococcales</taxon>
        <taxon>Microbacteriaceae</taxon>
        <taxon>Amnibacterium</taxon>
    </lineage>
</organism>
<reference evidence="3" key="1">
    <citation type="journal article" date="2019" name="Int. J. Syst. Evol. Microbiol.">
        <title>The Global Catalogue of Microorganisms (GCM) 10K type strain sequencing project: providing services to taxonomists for standard genome sequencing and annotation.</title>
        <authorList>
            <consortium name="The Broad Institute Genomics Platform"/>
            <consortium name="The Broad Institute Genome Sequencing Center for Infectious Disease"/>
            <person name="Wu L."/>
            <person name="Ma J."/>
        </authorList>
    </citation>
    <scope>NUCLEOTIDE SEQUENCE [LARGE SCALE GENOMIC DNA]</scope>
    <source>
        <strain evidence="3">JCM 19015</strain>
    </source>
</reference>
<sequence length="69" mass="7051">MLGRPSRPGVVLLLAGVLVLFVGVIAQLAVTDGLAETLWVVVSIIGAVGIVAGVTVLVRHANANRPPED</sequence>
<gene>
    <name evidence="2" type="ORF">GCM10025783_04950</name>
</gene>
<feature type="transmembrane region" description="Helical" evidence="1">
    <location>
        <begin position="36"/>
        <end position="58"/>
    </location>
</feature>
<proteinExistence type="predicted"/>
<name>A0ABP8YWW2_9MICO</name>
<keyword evidence="1" id="KW-0472">Membrane</keyword>
<dbReference type="Proteomes" id="UP001500121">
    <property type="component" value="Unassembled WGS sequence"/>
</dbReference>
<comment type="caution">
    <text evidence="2">The sequence shown here is derived from an EMBL/GenBank/DDBJ whole genome shotgun (WGS) entry which is preliminary data.</text>
</comment>
<evidence type="ECO:0000313" key="2">
    <source>
        <dbReference type="EMBL" id="GAA4737520.1"/>
    </source>
</evidence>
<keyword evidence="1" id="KW-0812">Transmembrane</keyword>
<protein>
    <submittedName>
        <fullName evidence="2">Uncharacterized protein</fullName>
    </submittedName>
</protein>
<evidence type="ECO:0000256" key="1">
    <source>
        <dbReference type="SAM" id="Phobius"/>
    </source>
</evidence>
<dbReference type="EMBL" id="BAABLP010000001">
    <property type="protein sequence ID" value="GAA4737520.1"/>
    <property type="molecule type" value="Genomic_DNA"/>
</dbReference>
<dbReference type="RefSeq" id="WP_345479346.1">
    <property type="nucleotide sequence ID" value="NZ_BAABLP010000001.1"/>
</dbReference>